<feature type="region of interest" description="Disordered" evidence="1">
    <location>
        <begin position="23"/>
        <end position="59"/>
    </location>
</feature>
<evidence type="ECO:0000313" key="4">
    <source>
        <dbReference type="Proteomes" id="UP001500552"/>
    </source>
</evidence>
<evidence type="ECO:0000313" key="3">
    <source>
        <dbReference type="EMBL" id="GAA4430271.1"/>
    </source>
</evidence>
<gene>
    <name evidence="3" type="ORF">GCM10023188_16710</name>
</gene>
<dbReference type="PROSITE" id="PS51257">
    <property type="entry name" value="PROKAR_LIPOPROTEIN"/>
    <property type="match status" value="1"/>
</dbReference>
<keyword evidence="2" id="KW-0732">Signal</keyword>
<protein>
    <recommendedName>
        <fullName evidence="5">Secreted protein</fullName>
    </recommendedName>
</protein>
<name>A0ABP8LJR6_9BACT</name>
<proteinExistence type="predicted"/>
<feature type="signal peptide" evidence="2">
    <location>
        <begin position="1"/>
        <end position="23"/>
    </location>
</feature>
<organism evidence="3 4">
    <name type="scientific">Pontibacter saemangeumensis</name>
    <dbReference type="NCBI Taxonomy" id="1084525"/>
    <lineage>
        <taxon>Bacteria</taxon>
        <taxon>Pseudomonadati</taxon>
        <taxon>Bacteroidota</taxon>
        <taxon>Cytophagia</taxon>
        <taxon>Cytophagales</taxon>
        <taxon>Hymenobacteraceae</taxon>
        <taxon>Pontibacter</taxon>
    </lineage>
</organism>
<comment type="caution">
    <text evidence="3">The sequence shown here is derived from an EMBL/GenBank/DDBJ whole genome shotgun (WGS) entry which is preliminary data.</text>
</comment>
<dbReference type="RefSeq" id="WP_345158255.1">
    <property type="nucleotide sequence ID" value="NZ_BAABHC010000006.1"/>
</dbReference>
<sequence length="59" mass="6422">MRNNLFKLLFVFCLFAGVSCSQGNHEEMEDTEESTAPAATGTEDTTATTDEVPASLQQH</sequence>
<evidence type="ECO:0000256" key="1">
    <source>
        <dbReference type="SAM" id="MobiDB-lite"/>
    </source>
</evidence>
<keyword evidence="4" id="KW-1185">Reference proteome</keyword>
<feature type="compositionally biased region" description="Low complexity" evidence="1">
    <location>
        <begin position="35"/>
        <end position="59"/>
    </location>
</feature>
<reference evidence="4" key="1">
    <citation type="journal article" date="2019" name="Int. J. Syst. Evol. Microbiol.">
        <title>The Global Catalogue of Microorganisms (GCM) 10K type strain sequencing project: providing services to taxonomists for standard genome sequencing and annotation.</title>
        <authorList>
            <consortium name="The Broad Institute Genomics Platform"/>
            <consortium name="The Broad Institute Genome Sequencing Center for Infectious Disease"/>
            <person name="Wu L."/>
            <person name="Ma J."/>
        </authorList>
    </citation>
    <scope>NUCLEOTIDE SEQUENCE [LARGE SCALE GENOMIC DNA]</scope>
    <source>
        <strain evidence="4">JCM 17926</strain>
    </source>
</reference>
<feature type="chain" id="PRO_5046656967" description="Secreted protein" evidence="2">
    <location>
        <begin position="24"/>
        <end position="59"/>
    </location>
</feature>
<evidence type="ECO:0008006" key="5">
    <source>
        <dbReference type="Google" id="ProtNLM"/>
    </source>
</evidence>
<accession>A0ABP8LJR6</accession>
<evidence type="ECO:0000256" key="2">
    <source>
        <dbReference type="SAM" id="SignalP"/>
    </source>
</evidence>
<dbReference type="Proteomes" id="UP001500552">
    <property type="component" value="Unassembled WGS sequence"/>
</dbReference>
<dbReference type="EMBL" id="BAABHC010000006">
    <property type="protein sequence ID" value="GAA4430271.1"/>
    <property type="molecule type" value="Genomic_DNA"/>
</dbReference>